<evidence type="ECO:0000313" key="1">
    <source>
        <dbReference type="EMBL" id="MEQ2545267.1"/>
    </source>
</evidence>
<comment type="caution">
    <text evidence="1">The sequence shown here is derived from an EMBL/GenBank/DDBJ whole genome shotgun (WGS) entry which is preliminary data.</text>
</comment>
<dbReference type="Proteomes" id="UP001460202">
    <property type="component" value="Unassembled WGS sequence"/>
</dbReference>
<reference evidence="1 2" key="1">
    <citation type="submission" date="2024-03" db="EMBL/GenBank/DDBJ databases">
        <title>Human intestinal bacterial collection.</title>
        <authorList>
            <person name="Pauvert C."/>
            <person name="Hitch T.C.A."/>
            <person name="Clavel T."/>
        </authorList>
    </citation>
    <scope>NUCLEOTIDE SEQUENCE [LARGE SCALE GENOMIC DNA]</scope>
    <source>
        <strain evidence="1 2">CLA-KB-H122</strain>
    </source>
</reference>
<name>A0ABV1GXX1_9BACT</name>
<proteinExistence type="predicted"/>
<gene>
    <name evidence="1" type="ORF">WMO46_09940</name>
</gene>
<dbReference type="InterPro" id="IPR033410">
    <property type="entry name" value="DUF5119"/>
</dbReference>
<protein>
    <submittedName>
        <fullName evidence="1">DUF5119 domain-containing protein</fullName>
    </submittedName>
</protein>
<accession>A0ABV1GXX1</accession>
<evidence type="ECO:0000313" key="2">
    <source>
        <dbReference type="Proteomes" id="UP001460202"/>
    </source>
</evidence>
<dbReference type="Pfam" id="PF17145">
    <property type="entry name" value="DUF5119"/>
    <property type="match status" value="1"/>
</dbReference>
<organism evidence="1 2">
    <name type="scientific">Alistipes intestinihominis</name>
    <dbReference type="NCBI Taxonomy" id="3133172"/>
    <lineage>
        <taxon>Bacteria</taxon>
        <taxon>Pseudomonadati</taxon>
        <taxon>Bacteroidota</taxon>
        <taxon>Bacteroidia</taxon>
        <taxon>Bacteroidales</taxon>
        <taxon>Rikenellaceae</taxon>
        <taxon>Alistipes</taxon>
    </lineage>
</organism>
<sequence length="295" mass="31840">MKTIAHICLSVGLLMAWGCTEESLDYRKQEGYVQIALSWDEGFSPAGSRFYFYPENGGEMLSFDCPSEGFGGVLPVGRYRVIVVNSDCVNVAVRNERSYDTAEIYVLPDEDGEHVCQPERLAYATRLVESETLEVPYRDTVRVAAAPCSCIKHVRFMLEIGDFVPLSSCRGSFSGVSLSRHCLSGLCSSAAASVRFTADPVAGSSSFTADIYVLDLVPPRTDAPSHLLSLELVGEDESSTVYPVTADLTDAVRSIASEGGVFPNEISLRVVLSLIDGQLRASVLPWDEGSGGGVI</sequence>
<keyword evidence="2" id="KW-1185">Reference proteome</keyword>
<dbReference type="EMBL" id="JBBMFL010000011">
    <property type="protein sequence ID" value="MEQ2545267.1"/>
    <property type="molecule type" value="Genomic_DNA"/>
</dbReference>
<dbReference type="RefSeq" id="WP_349094290.1">
    <property type="nucleotide sequence ID" value="NZ_JBBMFL010000011.1"/>
</dbReference>